<dbReference type="AlphaFoldDB" id="V9D8L9"/>
<evidence type="ECO:0000256" key="2">
    <source>
        <dbReference type="SAM" id="MobiDB-lite"/>
    </source>
</evidence>
<dbReference type="PANTHER" id="PTHR40130:SF1">
    <property type="entry name" value="SPINDLE POLE BODY-ASSOCIATED PROTEIN CUT12 DOMAIN-CONTAINING PROTEIN"/>
    <property type="match status" value="1"/>
</dbReference>
<dbReference type="Gene3D" id="1.20.58.80">
    <property type="entry name" value="Phosphotransferase system, lactose/cellobiose-type IIA subunit"/>
    <property type="match status" value="1"/>
</dbReference>
<feature type="region of interest" description="Disordered" evidence="2">
    <location>
        <begin position="529"/>
        <end position="575"/>
    </location>
</feature>
<organism evidence="3 4">
    <name type="scientific">Cladophialophora carrionii CBS 160.54</name>
    <dbReference type="NCBI Taxonomy" id="1279043"/>
    <lineage>
        <taxon>Eukaryota</taxon>
        <taxon>Fungi</taxon>
        <taxon>Dikarya</taxon>
        <taxon>Ascomycota</taxon>
        <taxon>Pezizomycotina</taxon>
        <taxon>Eurotiomycetes</taxon>
        <taxon>Chaetothyriomycetidae</taxon>
        <taxon>Chaetothyriales</taxon>
        <taxon>Herpotrichiellaceae</taxon>
        <taxon>Cladophialophora</taxon>
    </lineage>
</organism>
<reference evidence="3 4" key="1">
    <citation type="submission" date="2013-03" db="EMBL/GenBank/DDBJ databases">
        <title>The Genome Sequence of Cladophialophora carrionii CBS 160.54.</title>
        <authorList>
            <consortium name="The Broad Institute Genomics Platform"/>
            <person name="Cuomo C."/>
            <person name="de Hoog S."/>
            <person name="Gorbushina A."/>
            <person name="Walker B."/>
            <person name="Young S.K."/>
            <person name="Zeng Q."/>
            <person name="Gargeya S."/>
            <person name="Fitzgerald M."/>
            <person name="Haas B."/>
            <person name="Abouelleil A."/>
            <person name="Allen A.W."/>
            <person name="Alvarado L."/>
            <person name="Arachchi H.M."/>
            <person name="Berlin A.M."/>
            <person name="Chapman S.B."/>
            <person name="Gainer-Dewar J."/>
            <person name="Goldberg J."/>
            <person name="Griggs A."/>
            <person name="Gujja S."/>
            <person name="Hansen M."/>
            <person name="Howarth C."/>
            <person name="Imamovic A."/>
            <person name="Ireland A."/>
            <person name="Larimer J."/>
            <person name="McCowan C."/>
            <person name="Murphy C."/>
            <person name="Pearson M."/>
            <person name="Poon T.W."/>
            <person name="Priest M."/>
            <person name="Roberts A."/>
            <person name="Saif S."/>
            <person name="Shea T."/>
            <person name="Sisk P."/>
            <person name="Sykes S."/>
            <person name="Wortman J."/>
            <person name="Nusbaum C."/>
            <person name="Birren B."/>
        </authorList>
    </citation>
    <scope>NUCLEOTIDE SEQUENCE [LARGE SCALE GENOMIC DNA]</scope>
    <source>
        <strain evidence="3 4">CBS 160.54</strain>
    </source>
</reference>
<feature type="region of interest" description="Disordered" evidence="2">
    <location>
        <begin position="270"/>
        <end position="303"/>
    </location>
</feature>
<feature type="compositionally biased region" description="Basic and acidic residues" evidence="2">
    <location>
        <begin position="534"/>
        <end position="549"/>
    </location>
</feature>
<keyword evidence="1" id="KW-0175">Coiled coil</keyword>
<dbReference type="EMBL" id="KB822705">
    <property type="protein sequence ID" value="ETI23001.1"/>
    <property type="molecule type" value="Genomic_DNA"/>
</dbReference>
<feature type="region of interest" description="Disordered" evidence="2">
    <location>
        <begin position="452"/>
        <end position="485"/>
    </location>
</feature>
<evidence type="ECO:0000313" key="3">
    <source>
        <dbReference type="EMBL" id="ETI23001.1"/>
    </source>
</evidence>
<proteinExistence type="predicted"/>
<feature type="coiled-coil region" evidence="1">
    <location>
        <begin position="490"/>
        <end position="524"/>
    </location>
</feature>
<dbReference type="HOGENOM" id="CLU_034666_0_0_1"/>
<sequence>MDTAPLTLVSTTSKTDISQLLILSVQAHTHARNAALESRRHNPVAASEEHDLAAAEFAAAAQGTSDSEALRVLNLLEQHHKKLGQLLKAAHEKPIVKSSPPSAPADDGDNPTPSPAPQKQETARPSSPETTIHAPRLPKGLRSSTRELSSSIASNLASARGIPNNRQKRPTPISPLVSTQNADGHIAQDDTRGKILSRESADASDAPMSRSKQSQSRPSWAPPLSPTKAESTEKPAEQSSDAPFQQFYATFESLISKLSAPLAFAGLPLTTPGTPKASPKPSLPSPKQPKQPARPTPAPPSVDYSQLISRAALRAVSGGGSTNPSESFYVVPTTGGTISYAEIMSRAEREEARAGLRGHHRQASNLTNISEDDFVDAQSTILPAPSGPPSRFRRGGQEDVKVNGKTMEELALENQALKHLSDTLSKRLHVFEMSAQTSSAALAQSIRSLHNRSPMLSPENSRGKPLSGKLLGFDSNPSGHQTDEATQRRIAELEEILRKSDARARKKEEENVKLKETITKYRDKWDSLKAGAKARRERERAGRHERTVTEETVTEATDEVNAGGGQQTGPQSMAA</sequence>
<accession>V9D8L9</accession>
<feature type="compositionally biased region" description="Basic and acidic residues" evidence="2">
    <location>
        <begin position="186"/>
        <end position="201"/>
    </location>
</feature>
<feature type="region of interest" description="Disordered" evidence="2">
    <location>
        <begin position="91"/>
        <end position="241"/>
    </location>
</feature>
<evidence type="ECO:0000256" key="1">
    <source>
        <dbReference type="SAM" id="Coils"/>
    </source>
</evidence>
<dbReference type="RefSeq" id="XP_008727356.1">
    <property type="nucleotide sequence ID" value="XM_008729134.1"/>
</dbReference>
<feature type="compositionally biased region" description="Pro residues" evidence="2">
    <location>
        <begin position="281"/>
        <end position="300"/>
    </location>
</feature>
<dbReference type="PANTHER" id="PTHR40130">
    <property type="entry name" value="EXPRESSED PROTEIN"/>
    <property type="match status" value="1"/>
</dbReference>
<dbReference type="VEuPathDB" id="FungiDB:G647_04797"/>
<gene>
    <name evidence="3" type="ORF">G647_04797</name>
</gene>
<protein>
    <submittedName>
        <fullName evidence="3">Uncharacterized protein</fullName>
    </submittedName>
</protein>
<dbReference type="GeneID" id="19983290"/>
<feature type="compositionally biased region" description="Polar residues" evidence="2">
    <location>
        <begin position="117"/>
        <end position="130"/>
    </location>
</feature>
<evidence type="ECO:0000313" key="4">
    <source>
        <dbReference type="Proteomes" id="UP000030678"/>
    </source>
</evidence>
<dbReference type="OrthoDB" id="3197614at2759"/>
<dbReference type="Proteomes" id="UP000030678">
    <property type="component" value="Unassembled WGS sequence"/>
</dbReference>
<feature type="compositionally biased region" description="Low complexity" evidence="2">
    <location>
        <begin position="148"/>
        <end position="159"/>
    </location>
</feature>
<name>V9D8L9_9EURO</name>